<dbReference type="EMBL" id="MN740714">
    <property type="protein sequence ID" value="QHS80580.1"/>
    <property type="molecule type" value="Genomic_DNA"/>
</dbReference>
<keyword evidence="1" id="KW-0472">Membrane</keyword>
<feature type="transmembrane region" description="Helical" evidence="1">
    <location>
        <begin position="20"/>
        <end position="37"/>
    </location>
</feature>
<keyword evidence="1" id="KW-0812">Transmembrane</keyword>
<evidence type="ECO:0000313" key="2">
    <source>
        <dbReference type="EMBL" id="QHS80580.1"/>
    </source>
</evidence>
<reference evidence="2" key="1">
    <citation type="journal article" date="2020" name="Nature">
        <title>Giant virus diversity and host interactions through global metagenomics.</title>
        <authorList>
            <person name="Schulz F."/>
            <person name="Roux S."/>
            <person name="Paez-Espino D."/>
            <person name="Jungbluth S."/>
            <person name="Walsh D.A."/>
            <person name="Denef V.J."/>
            <person name="McMahon K.D."/>
            <person name="Konstantinidis K.T."/>
            <person name="Eloe-Fadrosh E.A."/>
            <person name="Kyrpides N.C."/>
            <person name="Woyke T."/>
        </authorList>
    </citation>
    <scope>NUCLEOTIDE SEQUENCE</scope>
    <source>
        <strain evidence="2">GVMAG-S-1091796-13</strain>
    </source>
</reference>
<feature type="transmembrane region" description="Helical" evidence="1">
    <location>
        <begin position="72"/>
        <end position="89"/>
    </location>
</feature>
<feature type="transmembrane region" description="Helical" evidence="1">
    <location>
        <begin position="49"/>
        <end position="66"/>
    </location>
</feature>
<dbReference type="EMBL" id="MN740715">
    <property type="protein sequence ID" value="QHS80636.1"/>
    <property type="molecule type" value="Genomic_DNA"/>
</dbReference>
<organism evidence="2">
    <name type="scientific">viral metagenome</name>
    <dbReference type="NCBI Taxonomy" id="1070528"/>
    <lineage>
        <taxon>unclassified sequences</taxon>
        <taxon>metagenomes</taxon>
        <taxon>organismal metagenomes</taxon>
    </lineage>
</organism>
<dbReference type="AlphaFoldDB" id="A0A6C0AMA5"/>
<keyword evidence="1" id="KW-1133">Transmembrane helix</keyword>
<accession>A0A6C0AMA5</accession>
<proteinExistence type="predicted"/>
<evidence type="ECO:0000256" key="1">
    <source>
        <dbReference type="SAM" id="Phobius"/>
    </source>
</evidence>
<sequence>MDYLKTIQLKTEIGVNQVLANPYIMAVVKVTLALYAAQIAPKAPDALQTFFSNVYAKIFLIFVIVYLSEKDFQLAIIIAVVYVLSMNALSGRGMFESFADYTGKYVPEGGFTLIEPKTMIYPGCHDITMDDLYKAFEGDQLKMQSAVQYTFKQLMTKTKSENSKDLLIKIAYAAGLPYNLSFDKPETAPYIATLLVNYGYNIKGDCQPPYK</sequence>
<protein>
    <submittedName>
        <fullName evidence="2">Uncharacterized protein</fullName>
    </submittedName>
</protein>
<name>A0A6C0AMA5_9ZZZZ</name>